<reference evidence="3" key="1">
    <citation type="submission" date="2021-02" db="EMBL/GenBank/DDBJ databases">
        <authorList>
            <person name="Nowell W R."/>
        </authorList>
    </citation>
    <scope>NUCLEOTIDE SEQUENCE</scope>
</reference>
<dbReference type="Proteomes" id="UP000663891">
    <property type="component" value="Unassembled WGS sequence"/>
</dbReference>
<dbReference type="PROSITE" id="PS50878">
    <property type="entry name" value="RT_POL"/>
    <property type="match status" value="1"/>
</dbReference>
<evidence type="ECO:0000259" key="2">
    <source>
        <dbReference type="PROSITE" id="PS50878"/>
    </source>
</evidence>
<gene>
    <name evidence="3" type="ORF">VCS650_LOCUS42917</name>
</gene>
<evidence type="ECO:0000313" key="3">
    <source>
        <dbReference type="EMBL" id="CAF1513807.1"/>
    </source>
</evidence>
<sequence length="842" mass="97522">MDGIVKELESKEGMAKYHTHCKKFDTLINFQYMQHEQRVNGRRLLNDRPMNHVINNNNNNTTAQPNQVINNNNDNSADQPKLVWNLSNHRLTEDERHLLENGLSYNRLRVIDRSEVISNIELLFYQSSGIKREIIDFQKWDQDPDSGFSKETRTLEPRQLSLAADLKSATTKFFNEAQGSIKRNKNANQLHEDELLLNLSEDASIVITKPDKGRGVVIMNHNDYIRKMVEILRNRSKFKLLDGDPTGTRETKLTKLLRQIKEEGYLTEQEYRYVKPVGSIPARLYGLPKVHKANVPLRPIVSCIQSYNYRLGKFLAEIIKPIRNSPYSLKNTDGFIKFLKENSSLSIHKMISFDVESLFTNIPVKRTINVICTKLYRTDPILKPLIPERYLRELLKYATELTHFLFNGKYYDQSDGVSMGTSLAAIFAEVFMANFEEQYISPLLINGSKLLAWRRYVDDTFVIYNDDINKNGVSKGDLHLILNEFDRCIKFTVEPGVDNPIPFLDVLVKRNNTSFETTVYRKPTTTKLMLKWDSLIPTSYKRSSVYALVNRAIRICSTFELLHNEFIYIRSMADFNGYPSNFVQNIINKQLDKFYQPKPTTDLIQLTTNTYRYIQIPFIGTPSYKYGKRLKSLITQYNPSTDVRVIYKTTNETRQYFPTKDKLKPSQKSGVVYQISCRGCNDTYIGKTIRQTFRRCNEHEADVFRGLNVSTAISSTSHQKNGSQPHLNIYNGRVAKKSSTKKLRTNIKTIDPHKKHKPQQQHQIPTNLFDYKPKSALGKHAYRTRHLINFTDINILKQDTIPYRLLIKESIQIRSKQPKLNGTDTSVPLYVFPEGHSSQSVN</sequence>
<evidence type="ECO:0000256" key="1">
    <source>
        <dbReference type="SAM" id="MobiDB-lite"/>
    </source>
</evidence>
<dbReference type="OrthoDB" id="10047121at2759"/>
<dbReference type="InterPro" id="IPR000477">
    <property type="entry name" value="RT_dom"/>
</dbReference>
<feature type="region of interest" description="Disordered" evidence="1">
    <location>
        <begin position="55"/>
        <end position="76"/>
    </location>
</feature>
<dbReference type="Pfam" id="PF26215">
    <property type="entry name" value="HTH_animal"/>
    <property type="match status" value="1"/>
</dbReference>
<dbReference type="PANTHER" id="PTHR21301:SF10">
    <property type="entry name" value="REVERSE TRANSCRIPTASE DOMAIN-CONTAINING PROTEIN"/>
    <property type="match status" value="1"/>
</dbReference>
<dbReference type="EMBL" id="CAJNON010002597">
    <property type="protein sequence ID" value="CAF1513807.1"/>
    <property type="molecule type" value="Genomic_DNA"/>
</dbReference>
<dbReference type="AlphaFoldDB" id="A0A815UBZ0"/>
<comment type="caution">
    <text evidence="3">The sequence shown here is derived from an EMBL/GenBank/DDBJ whole genome shotgun (WGS) entry which is preliminary data.</text>
</comment>
<organism evidence="3 4">
    <name type="scientific">Adineta steineri</name>
    <dbReference type="NCBI Taxonomy" id="433720"/>
    <lineage>
        <taxon>Eukaryota</taxon>
        <taxon>Metazoa</taxon>
        <taxon>Spiralia</taxon>
        <taxon>Gnathifera</taxon>
        <taxon>Rotifera</taxon>
        <taxon>Eurotatoria</taxon>
        <taxon>Bdelloidea</taxon>
        <taxon>Adinetida</taxon>
        <taxon>Adinetidae</taxon>
        <taxon>Adineta</taxon>
    </lineage>
</organism>
<protein>
    <recommendedName>
        <fullName evidence="2">Reverse transcriptase domain-containing protein</fullName>
    </recommendedName>
</protein>
<accession>A0A815UBZ0</accession>
<feature type="domain" description="Reverse transcriptase" evidence="2">
    <location>
        <begin position="268"/>
        <end position="508"/>
    </location>
</feature>
<dbReference type="PANTHER" id="PTHR21301">
    <property type="entry name" value="REVERSE TRANSCRIPTASE"/>
    <property type="match status" value="1"/>
</dbReference>
<proteinExistence type="predicted"/>
<name>A0A815UBZ0_9BILA</name>
<evidence type="ECO:0000313" key="4">
    <source>
        <dbReference type="Proteomes" id="UP000663891"/>
    </source>
</evidence>
<dbReference type="InterPro" id="IPR058912">
    <property type="entry name" value="HTH_animal"/>
</dbReference>